<dbReference type="Pfam" id="PF01346">
    <property type="entry name" value="FKBP_N"/>
    <property type="match status" value="1"/>
</dbReference>
<gene>
    <name evidence="8" type="ORF">OB69_09160</name>
</gene>
<dbReference type="InterPro" id="IPR036944">
    <property type="entry name" value="PPIase_FKBP_N_sf"/>
</dbReference>
<dbReference type="PANTHER" id="PTHR43811:SF19">
    <property type="entry name" value="39 KDA FK506-BINDING NUCLEAR PROTEIN"/>
    <property type="match status" value="1"/>
</dbReference>
<keyword evidence="4 5" id="KW-0413">Isomerase</keyword>
<evidence type="ECO:0000313" key="8">
    <source>
        <dbReference type="EMBL" id="KOF03060.1"/>
    </source>
</evidence>
<dbReference type="Pfam" id="PF00254">
    <property type="entry name" value="FKBP_C"/>
    <property type="match status" value="1"/>
</dbReference>
<dbReference type="EC" id="5.2.1.8" evidence="6"/>
<protein>
    <recommendedName>
        <fullName evidence="6">Peptidyl-prolyl cis-trans isomerase</fullName>
        <ecNumber evidence="6">5.2.1.8</ecNumber>
    </recommendedName>
</protein>
<organism evidence="8 9">
    <name type="scientific">Roseivirga seohaensis subsp. aquiponti</name>
    <dbReference type="NCBI Taxonomy" id="1566026"/>
    <lineage>
        <taxon>Bacteria</taxon>
        <taxon>Pseudomonadati</taxon>
        <taxon>Bacteroidota</taxon>
        <taxon>Cytophagia</taxon>
        <taxon>Cytophagales</taxon>
        <taxon>Roseivirgaceae</taxon>
        <taxon>Roseivirga</taxon>
    </lineage>
</organism>
<dbReference type="PANTHER" id="PTHR43811">
    <property type="entry name" value="FKBP-TYPE PEPTIDYL-PROLYL CIS-TRANS ISOMERASE FKPA"/>
    <property type="match status" value="1"/>
</dbReference>
<accession>A0A0L8ALL3</accession>
<dbReference type="InterPro" id="IPR001179">
    <property type="entry name" value="PPIase_FKBP_dom"/>
</dbReference>
<dbReference type="SUPFAM" id="SSF54534">
    <property type="entry name" value="FKBP-like"/>
    <property type="match status" value="1"/>
</dbReference>
<dbReference type="GO" id="GO:0006457">
    <property type="term" value="P:protein folding"/>
    <property type="evidence" value="ECO:0007669"/>
    <property type="project" value="InterPro"/>
</dbReference>
<dbReference type="AlphaFoldDB" id="A0A0L8ALL3"/>
<comment type="similarity">
    <text evidence="2 6">Belongs to the FKBP-type PPIase family.</text>
</comment>
<evidence type="ECO:0000256" key="2">
    <source>
        <dbReference type="ARBA" id="ARBA00006577"/>
    </source>
</evidence>
<dbReference type="FunFam" id="3.10.50.40:FF:000006">
    <property type="entry name" value="Peptidyl-prolyl cis-trans isomerase"/>
    <property type="match status" value="1"/>
</dbReference>
<evidence type="ECO:0000256" key="4">
    <source>
        <dbReference type="ARBA" id="ARBA00023235"/>
    </source>
</evidence>
<dbReference type="GO" id="GO:0003755">
    <property type="term" value="F:peptidyl-prolyl cis-trans isomerase activity"/>
    <property type="evidence" value="ECO:0007669"/>
    <property type="project" value="UniProtKB-UniRule"/>
</dbReference>
<dbReference type="PROSITE" id="PS50059">
    <property type="entry name" value="FKBP_PPIASE"/>
    <property type="match status" value="1"/>
</dbReference>
<evidence type="ECO:0000256" key="3">
    <source>
        <dbReference type="ARBA" id="ARBA00023110"/>
    </source>
</evidence>
<dbReference type="Proteomes" id="UP000036908">
    <property type="component" value="Unassembled WGS sequence"/>
</dbReference>
<evidence type="ECO:0000313" key="9">
    <source>
        <dbReference type="Proteomes" id="UP000036908"/>
    </source>
</evidence>
<dbReference type="PATRIC" id="fig|1566026.4.peg.3669"/>
<dbReference type="Gene3D" id="3.10.50.40">
    <property type="match status" value="1"/>
</dbReference>
<keyword evidence="3 5" id="KW-0697">Rotamase</keyword>
<dbReference type="InterPro" id="IPR000774">
    <property type="entry name" value="PPIase_FKBP_N"/>
</dbReference>
<comment type="catalytic activity">
    <reaction evidence="1 5 6">
        <text>[protein]-peptidylproline (omega=180) = [protein]-peptidylproline (omega=0)</text>
        <dbReference type="Rhea" id="RHEA:16237"/>
        <dbReference type="Rhea" id="RHEA-COMP:10747"/>
        <dbReference type="Rhea" id="RHEA-COMP:10748"/>
        <dbReference type="ChEBI" id="CHEBI:83833"/>
        <dbReference type="ChEBI" id="CHEBI:83834"/>
        <dbReference type="EC" id="5.2.1.8"/>
    </reaction>
</comment>
<evidence type="ECO:0000256" key="1">
    <source>
        <dbReference type="ARBA" id="ARBA00000971"/>
    </source>
</evidence>
<reference evidence="9" key="1">
    <citation type="submission" date="2014-11" db="EMBL/GenBank/DDBJ databases">
        <title>Genome sequencing of Roseivirga sp. D-25.</title>
        <authorList>
            <person name="Selvaratnam C."/>
            <person name="Thevarajoo S."/>
            <person name="Goh K.M."/>
            <person name="Eee R."/>
            <person name="Chan K.-G."/>
            <person name="Chong C.S."/>
        </authorList>
    </citation>
    <scope>NUCLEOTIDE SEQUENCE [LARGE SCALE GENOMIC DNA]</scope>
    <source>
        <strain evidence="9">D-25</strain>
    </source>
</reference>
<proteinExistence type="inferred from homology"/>
<evidence type="ECO:0000259" key="7">
    <source>
        <dbReference type="PROSITE" id="PS50059"/>
    </source>
</evidence>
<dbReference type="InterPro" id="IPR046357">
    <property type="entry name" value="PPIase_dom_sf"/>
</dbReference>
<sequence length="191" mass="20589">MKTQQDSLSYAYGVQIAEMLKQQNKTLDADMVAAAVKEALADTAQLSLEQCQEILIADQQRAMEGMKNESEAFLAENATKPGVQTTASGLQYKVIQEGTGASPKAEDTVTIHYTGKLLDGNVFDSSVGGEPLTYPVGQFIQGWIEGLQLMKLGGKMELYIPSNLAYGERGISGAIPPNAALIFEIELLDIK</sequence>
<dbReference type="EMBL" id="JSVA01000009">
    <property type="protein sequence ID" value="KOF03060.1"/>
    <property type="molecule type" value="Genomic_DNA"/>
</dbReference>
<feature type="domain" description="PPIase FKBP-type" evidence="7">
    <location>
        <begin position="106"/>
        <end position="191"/>
    </location>
</feature>
<evidence type="ECO:0000256" key="6">
    <source>
        <dbReference type="RuleBase" id="RU003915"/>
    </source>
</evidence>
<dbReference type="Gene3D" id="1.10.287.460">
    <property type="entry name" value="Peptidyl-prolyl cis-trans isomerase, FKBP-type, N-terminal domain"/>
    <property type="match status" value="1"/>
</dbReference>
<keyword evidence="9" id="KW-1185">Reference proteome</keyword>
<comment type="caution">
    <text evidence="8">The sequence shown here is derived from an EMBL/GenBank/DDBJ whole genome shotgun (WGS) entry which is preliminary data.</text>
</comment>
<evidence type="ECO:0000256" key="5">
    <source>
        <dbReference type="PROSITE-ProRule" id="PRU00277"/>
    </source>
</evidence>
<name>A0A0L8ALL3_9BACT</name>